<reference evidence="3" key="1">
    <citation type="submission" date="2020-05" db="UniProtKB">
        <authorList>
            <consortium name="EnsemblMetazoa"/>
        </authorList>
    </citation>
    <scope>IDENTIFICATION</scope>
    <source>
        <strain evidence="3">Aabys</strain>
    </source>
</reference>
<feature type="region of interest" description="Disordered" evidence="1">
    <location>
        <begin position="81"/>
        <end position="117"/>
    </location>
</feature>
<dbReference type="VEuPathDB" id="VectorBase:MDOA000735"/>
<keyword evidence="2" id="KW-0812">Transmembrane</keyword>
<feature type="region of interest" description="Disordered" evidence="1">
    <location>
        <begin position="1"/>
        <end position="42"/>
    </location>
</feature>
<feature type="compositionally biased region" description="Polar residues" evidence="1">
    <location>
        <begin position="81"/>
        <end position="98"/>
    </location>
</feature>
<feature type="transmembrane region" description="Helical" evidence="2">
    <location>
        <begin position="188"/>
        <end position="208"/>
    </location>
</feature>
<evidence type="ECO:0000256" key="1">
    <source>
        <dbReference type="SAM" id="MobiDB-lite"/>
    </source>
</evidence>
<dbReference type="EnsemblMetazoa" id="MDOA000735-RB">
    <property type="protein sequence ID" value="MDOA000735-PB"/>
    <property type="gene ID" value="MDOA000735"/>
</dbReference>
<dbReference type="OrthoDB" id="8189004at2759"/>
<name>A0A1I8M329_MUSDO</name>
<evidence type="ECO:0008006" key="4">
    <source>
        <dbReference type="Google" id="ProtNLM"/>
    </source>
</evidence>
<feature type="compositionally biased region" description="Low complexity" evidence="1">
    <location>
        <begin position="1025"/>
        <end position="1042"/>
    </location>
</feature>
<feature type="region of interest" description="Disordered" evidence="1">
    <location>
        <begin position="918"/>
        <end position="956"/>
    </location>
</feature>
<accession>A0A1I8M329</accession>
<dbReference type="eggNOG" id="ENOG502S0B9">
    <property type="taxonomic scope" value="Eukaryota"/>
</dbReference>
<organism evidence="3">
    <name type="scientific">Musca domestica</name>
    <name type="common">House fly</name>
    <dbReference type="NCBI Taxonomy" id="7370"/>
    <lineage>
        <taxon>Eukaryota</taxon>
        <taxon>Metazoa</taxon>
        <taxon>Ecdysozoa</taxon>
        <taxon>Arthropoda</taxon>
        <taxon>Hexapoda</taxon>
        <taxon>Insecta</taxon>
        <taxon>Pterygota</taxon>
        <taxon>Neoptera</taxon>
        <taxon>Endopterygota</taxon>
        <taxon>Diptera</taxon>
        <taxon>Brachycera</taxon>
        <taxon>Muscomorpha</taxon>
        <taxon>Muscoidea</taxon>
        <taxon>Muscidae</taxon>
        <taxon>Musca</taxon>
    </lineage>
</organism>
<feature type="compositionally biased region" description="Polar residues" evidence="1">
    <location>
        <begin position="1003"/>
        <end position="1012"/>
    </location>
</feature>
<keyword evidence="2" id="KW-0472">Membrane</keyword>
<feature type="region of interest" description="Disordered" evidence="1">
    <location>
        <begin position="1174"/>
        <end position="1230"/>
    </location>
</feature>
<feature type="compositionally biased region" description="Polar residues" evidence="1">
    <location>
        <begin position="918"/>
        <end position="927"/>
    </location>
</feature>
<protein>
    <recommendedName>
        <fullName evidence="4">Mucin-5AC</fullName>
    </recommendedName>
</protein>
<feature type="region of interest" description="Disordered" evidence="1">
    <location>
        <begin position="137"/>
        <end position="167"/>
    </location>
</feature>
<feature type="compositionally biased region" description="Low complexity" evidence="1">
    <location>
        <begin position="928"/>
        <end position="938"/>
    </location>
</feature>
<feature type="compositionally biased region" description="Low complexity" evidence="1">
    <location>
        <begin position="9"/>
        <end position="42"/>
    </location>
</feature>
<gene>
    <name evidence="3" type="primary">101898782</name>
</gene>
<dbReference type="STRING" id="7370.A0A1I8M329"/>
<keyword evidence="2" id="KW-1133">Transmembrane helix</keyword>
<feature type="region of interest" description="Disordered" evidence="1">
    <location>
        <begin position="1003"/>
        <end position="1042"/>
    </location>
</feature>
<sequence length="1230" mass="132057">MAKISRRAVASSSSSASSTSSSSSTPSTVVGPSASPLSSTAASYSASISNLSPPSEQTASAAVTRLNANNNIVNGRKTIRSIPTSGLSSSRFIDTSLDNGRDGYGSNGGEADSATVDPLRNDGPQFTTSAHSNVYAYTTTTGPNKHAPYTASPMPPDKYNQTAAPTPTLSPRELIRAQFFATYDVMTGVRIAATLGGFFGLMVFLIVYKSRSSSNETLKVLKDPKMAAVAAVCMQEEEEREIQEAMVATGMSIYPDEYDAILYRRQRMLSLGNVSAPPMLNRGFRFSSVGGGYSSLLEPPRRFSFSSASGALSIGGATYAGSRRRSGSDTSRIFSNYPMGSSFGTDDYFVETDDEFDNGDFQQRMMASTLGEEVVGKHQHKRSDSTKSKQGFLEVPLMGQDSRRSSAMTCCSTDSSYLERRCSAFTLGLSNLPPSLQRKCSTASRASSTEMWDYYYPDIQVIQPTPKPSPLSSERSIYEQFQQQTQATKSGTGTTTLATTTVGAGAATPLNMETTLKGLSTITTTAASSGKLAKPVTTLTTANGKTTDKTGGGGVSPSQKFIRKHSIAYYDPESAQSGRKQQIHSISADTVDVYPYNQPLTERSIYDATTPAQSAPPVGVHQGFRFSDSPTEELRLNVRRKIAVVELPRIPYPEQDTPPSLAAALTYDNNNSFPYTNSAAAKAAANANSSSISIDSTPLSIDKLNGSGSLGTVSAKALFNAERRAPLASLSSFKISSLEYQDSEARSMDEDSVFLDSVADTEEDLRQMSSDSEEASLQDYVAEGENQVAPNVAHQENDSVAGLAPSQLRYPLERHYSLGGGGTATTTTTNSNTTCVAPLTSGIAGTASARTRRLLLQRNRTISVSSSDRVALLGHPLKDFHSPASSVDSKQMPLETHFGAIICTNSPPTHPRRAQLLQQYSDPQSQPTTTTTTTTTNTTEDDTCSTLNTEVGMGVETPGETIDFMITGSNETIGLSTTTRGSSLTHHSSLNTVVSFGRISPLTDSAQATTGPERQFQQQRDRDQQYQQQQLPISSATNTTTATTPVNIKHPVVATQYDPCASSISDSFIHTKETLIKMPSSLKSLILHKPSKATISDPTTSTTTTLLRSPASFSSLQPITTISRSATDLSFGDNSPQQSTVFYSALEEKPLYETRQHSPCPSVMLELPLIRLPTTEEDSSSIKSATELRRESESGDHSRSCKSDEASHHQTPFDPSLPSSSRKWSKETLF</sequence>
<feature type="compositionally biased region" description="Basic and acidic residues" evidence="1">
    <location>
        <begin position="1186"/>
        <end position="1208"/>
    </location>
</feature>
<evidence type="ECO:0000256" key="2">
    <source>
        <dbReference type="SAM" id="Phobius"/>
    </source>
</evidence>
<evidence type="ECO:0000313" key="3">
    <source>
        <dbReference type="EnsemblMetazoa" id="MDOA000735-PB"/>
    </source>
</evidence>
<dbReference type="VEuPathDB" id="VectorBase:MDOMA2_011272"/>
<dbReference type="AlphaFoldDB" id="A0A1I8M329"/>
<proteinExistence type="predicted"/>